<feature type="domain" description="Dienelactone hydrolase" evidence="1">
    <location>
        <begin position="18"/>
        <end position="220"/>
    </location>
</feature>
<comment type="caution">
    <text evidence="2">The sequence shown here is derived from an EMBL/GenBank/DDBJ whole genome shotgun (WGS) entry which is preliminary data.</text>
</comment>
<dbReference type="PANTHER" id="PTHR46623">
    <property type="entry name" value="CARBOXYMETHYLENEBUTENOLIDASE-RELATED"/>
    <property type="match status" value="1"/>
</dbReference>
<dbReference type="OrthoDB" id="31158at2"/>
<dbReference type="PATRIC" id="fig|157733.3.peg.2997"/>
<dbReference type="STRING" id="157733.AB986_03875"/>
<dbReference type="PANTHER" id="PTHR46623:SF6">
    <property type="entry name" value="ALPHA_BETA-HYDROLASES SUPERFAMILY PROTEIN"/>
    <property type="match status" value="1"/>
</dbReference>
<dbReference type="InterPro" id="IPR002925">
    <property type="entry name" value="Dienelactn_hydro"/>
</dbReference>
<dbReference type="Gene3D" id="3.40.50.1820">
    <property type="entry name" value="alpha/beta hydrolase"/>
    <property type="match status" value="1"/>
</dbReference>
<sequence length="235" mass="27464">MIDKFRYYSFEINKVNECEKVIIIYHGWGGTAEGYKELAEELSKEGFRIIVPEIIFHDTRQPLENHFDQKAMRDYFWDTIIKSIDEFNDFISALEINKEDVFLIGSSMGGFIANGIFAREPKLGGLANINGSGSFILSEQIFRDRDNREDISVELKKTLMEYDPKERVNCGSPVLLIHGESDEIIPIEGQKDYYRYLKEVEKRRNVDFNVHKYVNHQFTSEMIIDLITWLNKISN</sequence>
<organism evidence="2 3">
    <name type="scientific">Guptibacillus hwajinpoensis</name>
    <dbReference type="NCBI Taxonomy" id="208199"/>
    <lineage>
        <taxon>Bacteria</taxon>
        <taxon>Bacillati</taxon>
        <taxon>Bacillota</taxon>
        <taxon>Bacilli</taxon>
        <taxon>Bacillales</taxon>
        <taxon>Guptibacillaceae</taxon>
        <taxon>Guptibacillus</taxon>
    </lineage>
</organism>
<proteinExistence type="predicted"/>
<dbReference type="EMBL" id="LELK01000001">
    <property type="protein sequence ID" value="KMM39619.1"/>
    <property type="molecule type" value="Genomic_DNA"/>
</dbReference>
<protein>
    <submittedName>
        <fullName evidence="2">Phospholipase/carboxylesterase</fullName>
    </submittedName>
</protein>
<keyword evidence="3" id="KW-1185">Reference proteome</keyword>
<dbReference type="AlphaFoldDB" id="A0A0J6D5Q9"/>
<dbReference type="InterPro" id="IPR029058">
    <property type="entry name" value="AB_hydrolase_fold"/>
</dbReference>
<accession>A0A0J6D5Q9</accession>
<evidence type="ECO:0000259" key="1">
    <source>
        <dbReference type="Pfam" id="PF01738"/>
    </source>
</evidence>
<name>A0A0J6D5Q9_9BACL</name>
<reference evidence="2" key="1">
    <citation type="submission" date="2015-06" db="EMBL/GenBank/DDBJ databases">
        <authorList>
            <person name="Liu B."/>
            <person name="Wang J."/>
            <person name="Zhu Y."/>
            <person name="Liu G."/>
            <person name="Chen Q."/>
            <person name="Zheng C."/>
            <person name="Che J."/>
            <person name="Ge C."/>
            <person name="Shi H."/>
            <person name="Pan Z."/>
            <person name="Liu X."/>
        </authorList>
    </citation>
    <scope>NUCLEOTIDE SEQUENCE [LARGE SCALE GENOMIC DNA]</scope>
    <source>
        <strain evidence="2">DSM 16346</strain>
    </source>
</reference>
<dbReference type="Pfam" id="PF01738">
    <property type="entry name" value="DLH"/>
    <property type="match status" value="1"/>
</dbReference>
<gene>
    <name evidence="2" type="ORF">AB986_03875</name>
</gene>
<dbReference type="Proteomes" id="UP000035996">
    <property type="component" value="Unassembled WGS sequence"/>
</dbReference>
<dbReference type="GO" id="GO:0016787">
    <property type="term" value="F:hydrolase activity"/>
    <property type="evidence" value="ECO:0007669"/>
    <property type="project" value="InterPro"/>
</dbReference>
<dbReference type="InterPro" id="IPR051049">
    <property type="entry name" value="Dienelactone_hydrolase-like"/>
</dbReference>
<dbReference type="SUPFAM" id="SSF53474">
    <property type="entry name" value="alpha/beta-Hydrolases"/>
    <property type="match status" value="1"/>
</dbReference>
<evidence type="ECO:0000313" key="2">
    <source>
        <dbReference type="EMBL" id="KMM39619.1"/>
    </source>
</evidence>
<evidence type="ECO:0000313" key="3">
    <source>
        <dbReference type="Proteomes" id="UP000035996"/>
    </source>
</evidence>